<evidence type="ECO:0000256" key="1">
    <source>
        <dbReference type="SAM" id="Phobius"/>
    </source>
</evidence>
<keyword evidence="1" id="KW-0812">Transmembrane</keyword>
<feature type="transmembrane region" description="Helical" evidence="1">
    <location>
        <begin position="309"/>
        <end position="334"/>
    </location>
</feature>
<gene>
    <name evidence="2" type="primary">wzy</name>
    <name evidence="2" type="ORF">LOD26_01700</name>
</gene>
<keyword evidence="3" id="KW-1185">Reference proteome</keyword>
<evidence type="ECO:0000313" key="3">
    <source>
        <dbReference type="Proteomes" id="UP001139290"/>
    </source>
</evidence>
<keyword evidence="1" id="KW-1133">Transmembrane helix</keyword>
<dbReference type="EMBL" id="JAJJVQ010000001">
    <property type="protein sequence ID" value="MCO5780045.1"/>
    <property type="molecule type" value="Genomic_DNA"/>
</dbReference>
<proteinExistence type="predicted"/>
<protein>
    <submittedName>
        <fullName evidence="2">O15 family O-antigen polymerase</fullName>
    </submittedName>
</protein>
<organism evidence="2 3">
    <name type="scientific">Citrobacter meridianamericanus</name>
    <dbReference type="NCBI Taxonomy" id="2894201"/>
    <lineage>
        <taxon>Bacteria</taxon>
        <taxon>Pseudomonadati</taxon>
        <taxon>Pseudomonadota</taxon>
        <taxon>Gammaproteobacteria</taxon>
        <taxon>Enterobacterales</taxon>
        <taxon>Enterobacteriaceae</taxon>
        <taxon>Citrobacter</taxon>
    </lineage>
</organism>
<name>A0ABT1B2M0_9ENTR</name>
<keyword evidence="1" id="KW-0472">Membrane</keyword>
<feature type="transmembrane region" description="Helical" evidence="1">
    <location>
        <begin position="60"/>
        <end position="79"/>
    </location>
</feature>
<accession>A0ABT1B2M0</accession>
<evidence type="ECO:0000313" key="2">
    <source>
        <dbReference type="EMBL" id="MCO5780045.1"/>
    </source>
</evidence>
<feature type="transmembrane region" description="Helical" evidence="1">
    <location>
        <begin position="231"/>
        <end position="249"/>
    </location>
</feature>
<dbReference type="RefSeq" id="WP_252837725.1">
    <property type="nucleotide sequence ID" value="NZ_JAJJVQ010000001.1"/>
</dbReference>
<feature type="transmembrane region" description="Helical" evidence="1">
    <location>
        <begin position="269"/>
        <end position="288"/>
    </location>
</feature>
<feature type="transmembrane region" description="Helical" evidence="1">
    <location>
        <begin position="85"/>
        <end position="108"/>
    </location>
</feature>
<dbReference type="Proteomes" id="UP001139290">
    <property type="component" value="Unassembled WGS sequence"/>
</dbReference>
<feature type="transmembrane region" description="Helical" evidence="1">
    <location>
        <begin position="340"/>
        <end position="372"/>
    </location>
</feature>
<feature type="transmembrane region" description="Helical" evidence="1">
    <location>
        <begin position="6"/>
        <end position="39"/>
    </location>
</feature>
<reference evidence="2" key="1">
    <citation type="submission" date="2021-11" db="EMBL/GenBank/DDBJ databases">
        <title>Citrobacter meridianamericanus sp. nov. isolated from soil.</title>
        <authorList>
            <person name="Furlan J.P.R."/>
            <person name="Stehling E.G."/>
        </authorList>
    </citation>
    <scope>NUCLEOTIDE SEQUENCE</scope>
    <source>
        <strain evidence="2">BR102</strain>
    </source>
</reference>
<comment type="caution">
    <text evidence="2">The sequence shown here is derived from an EMBL/GenBank/DDBJ whole genome shotgun (WGS) entry which is preliminary data.</text>
</comment>
<feature type="transmembrane region" description="Helical" evidence="1">
    <location>
        <begin position="195"/>
        <end position="219"/>
    </location>
</feature>
<feature type="transmembrane region" description="Helical" evidence="1">
    <location>
        <begin position="120"/>
        <end position="139"/>
    </location>
</feature>
<sequence length="392" mass="45238">MKYNALMAFLLFFVVFFRLSLIIPFLYLAFIPAFFGIMYLVRNFMISMNNGLVSIDRKNLMLLYIFITIFLFCLVFDFFQKNHSFQSYFTVRIFMLFLFSFVPAYYLVNRFIKGDLKLMERILVCSLWVQIVIFFAMYISPELKRLLYTFFGMSDSVNLWEQNAKVRGFGLSGEINFMTPFLMIYMSFFMMKRRYALITLICLTQIVNSNMAVIAAIIGIGCSRLNINIKIATVLVLGILVYSLGAVFFPRFYDEFVSGDGTRTLDILLQQHVFVVGNLDFFNIIFGLQQNISSSIPDIKQSSDMGWVILFNYGGLTFIILFLFLIFTISIATFGVTYQAIIWMLIGIIFNTKGLVLGSNGYFFLSFIYMFLNRVTPSGQSSITNKLGQVSK</sequence>